<protein>
    <submittedName>
        <fullName evidence="2">Uncharacterized protein</fullName>
    </submittedName>
</protein>
<feature type="non-terminal residue" evidence="2">
    <location>
        <position position="108"/>
    </location>
</feature>
<evidence type="ECO:0000313" key="2">
    <source>
        <dbReference type="EMBL" id="CAI9609831.1"/>
    </source>
</evidence>
<feature type="compositionally biased region" description="Basic and acidic residues" evidence="1">
    <location>
        <begin position="50"/>
        <end position="79"/>
    </location>
</feature>
<dbReference type="EMBL" id="CATNWA010018846">
    <property type="protein sequence ID" value="CAI9609831.1"/>
    <property type="molecule type" value="Genomic_DNA"/>
</dbReference>
<dbReference type="Proteomes" id="UP001162483">
    <property type="component" value="Unassembled WGS sequence"/>
</dbReference>
<proteinExistence type="predicted"/>
<reference evidence="2" key="1">
    <citation type="submission" date="2023-05" db="EMBL/GenBank/DDBJ databases">
        <authorList>
            <person name="Stuckert A."/>
        </authorList>
    </citation>
    <scope>NUCLEOTIDE SEQUENCE</scope>
</reference>
<evidence type="ECO:0000313" key="3">
    <source>
        <dbReference type="Proteomes" id="UP001162483"/>
    </source>
</evidence>
<feature type="non-terminal residue" evidence="2">
    <location>
        <position position="1"/>
    </location>
</feature>
<keyword evidence="3" id="KW-1185">Reference proteome</keyword>
<comment type="caution">
    <text evidence="2">The sequence shown here is derived from an EMBL/GenBank/DDBJ whole genome shotgun (WGS) entry which is preliminary data.</text>
</comment>
<name>A0ABN9GMB1_9NEOB</name>
<feature type="compositionally biased region" description="Basic and acidic residues" evidence="1">
    <location>
        <begin position="88"/>
        <end position="108"/>
    </location>
</feature>
<feature type="region of interest" description="Disordered" evidence="1">
    <location>
        <begin position="1"/>
        <end position="108"/>
    </location>
</feature>
<gene>
    <name evidence="2" type="ORF">SPARVUS_LOCUS14321461</name>
</gene>
<accession>A0ABN9GMB1</accession>
<evidence type="ECO:0000256" key="1">
    <source>
        <dbReference type="SAM" id="MobiDB-lite"/>
    </source>
</evidence>
<organism evidence="2 3">
    <name type="scientific">Staurois parvus</name>
    <dbReference type="NCBI Taxonomy" id="386267"/>
    <lineage>
        <taxon>Eukaryota</taxon>
        <taxon>Metazoa</taxon>
        <taxon>Chordata</taxon>
        <taxon>Craniata</taxon>
        <taxon>Vertebrata</taxon>
        <taxon>Euteleostomi</taxon>
        <taxon>Amphibia</taxon>
        <taxon>Batrachia</taxon>
        <taxon>Anura</taxon>
        <taxon>Neobatrachia</taxon>
        <taxon>Ranoidea</taxon>
        <taxon>Ranidae</taxon>
        <taxon>Staurois</taxon>
    </lineage>
</organism>
<sequence>PERQTPNQAPGRPPGRCRTPQVQSNTRETDPQPGTWETTRKVQDTTGSEQHQRDRPPTRHLGDHQEGAGHHRYRARPERQTPNQDTCETTRKVRDSTGTEQDQGDRPP</sequence>